<reference evidence="3 4" key="1">
    <citation type="journal article" date="2010" name="Nature">
        <title>Genome sequencing and analysis of the model grass Brachypodium distachyon.</title>
        <authorList>
            <consortium name="International Brachypodium Initiative"/>
        </authorList>
    </citation>
    <scope>NUCLEOTIDE SEQUENCE [LARGE SCALE GENOMIC DNA]</scope>
    <source>
        <strain evidence="3 4">Bd21</strain>
    </source>
</reference>
<dbReference type="EMBL" id="CM000880">
    <property type="protein sequence ID" value="KQK12252.1"/>
    <property type="molecule type" value="Genomic_DNA"/>
</dbReference>
<dbReference type="PANTHER" id="PTHR44137:SF62">
    <property type="entry name" value="J DOMAIN-CONTAINING PROTEIN"/>
    <property type="match status" value="1"/>
</dbReference>
<evidence type="ECO:0000259" key="2">
    <source>
        <dbReference type="PROSITE" id="PS50076"/>
    </source>
</evidence>
<dbReference type="EnsemblPlants" id="KQK12252">
    <property type="protein sequence ID" value="KQK12252"/>
    <property type="gene ID" value="BRADI_1g02465v3"/>
</dbReference>
<feature type="compositionally biased region" description="Pro residues" evidence="1">
    <location>
        <begin position="158"/>
        <end position="168"/>
    </location>
</feature>
<dbReference type="Gramene" id="KQK12252">
    <property type="protein sequence ID" value="KQK12252"/>
    <property type="gene ID" value="BRADI_1g02465v3"/>
</dbReference>
<feature type="domain" description="J" evidence="2">
    <location>
        <begin position="63"/>
        <end position="136"/>
    </location>
</feature>
<dbReference type="InterPro" id="IPR036869">
    <property type="entry name" value="J_dom_sf"/>
</dbReference>
<dbReference type="OrthoDB" id="10250354at2759"/>
<name>A0A0Q3JJ44_BRADI</name>
<gene>
    <name evidence="3" type="ORF">BRADI_1g02465v3</name>
</gene>
<dbReference type="Gene3D" id="1.10.287.110">
    <property type="entry name" value="DnaJ domain"/>
    <property type="match status" value="1"/>
</dbReference>
<evidence type="ECO:0000313" key="5">
    <source>
        <dbReference type="Proteomes" id="UP000008810"/>
    </source>
</evidence>
<sequence>MAAVAEAANREEAEKAYARAESLFVAGDVPGARRMAIRARRLSPSLPGVAHALGAYDIHAAATWHAILGLDGGGGGQRQPARVDEEAVKRQFRRRSLLVHPDKNRSAAAEGAFKLLRQACDALLSSGPGPCYTRPAPYGAAAEDWFRTHHATKKNRSPSPPPSPPRPPSWSRRRKRGRERKPYCSAYYFQPAYAKPGSRTETAAPGKPRPPTFPCPAACPHCQARFTSEVSAGHWMQQCKACLKSAMVHVRGPDEATCTK</sequence>
<dbReference type="PROSITE" id="PS50076">
    <property type="entry name" value="DNAJ_2"/>
    <property type="match status" value="1"/>
</dbReference>
<accession>A0A0Q3JJ44</accession>
<protein>
    <recommendedName>
        <fullName evidence="2">J domain-containing protein</fullName>
    </recommendedName>
</protein>
<evidence type="ECO:0000256" key="1">
    <source>
        <dbReference type="SAM" id="MobiDB-lite"/>
    </source>
</evidence>
<dbReference type="SUPFAM" id="SSF46565">
    <property type="entry name" value="Chaperone J-domain"/>
    <property type="match status" value="1"/>
</dbReference>
<dbReference type="InterPro" id="IPR001623">
    <property type="entry name" value="DnaJ_domain"/>
</dbReference>
<evidence type="ECO:0000313" key="4">
    <source>
        <dbReference type="EnsemblPlants" id="KQK12252"/>
    </source>
</evidence>
<dbReference type="AlphaFoldDB" id="A0A0Q3JJ44"/>
<reference evidence="3" key="2">
    <citation type="submission" date="2017-06" db="EMBL/GenBank/DDBJ databases">
        <title>WGS assembly of Brachypodium distachyon.</title>
        <authorList>
            <consortium name="The International Brachypodium Initiative"/>
            <person name="Lucas S."/>
            <person name="Harmon-Smith M."/>
            <person name="Lail K."/>
            <person name="Tice H."/>
            <person name="Grimwood J."/>
            <person name="Bruce D."/>
            <person name="Barry K."/>
            <person name="Shu S."/>
            <person name="Lindquist E."/>
            <person name="Wang M."/>
            <person name="Pitluck S."/>
            <person name="Vogel J.P."/>
            <person name="Garvin D.F."/>
            <person name="Mockler T.C."/>
            <person name="Schmutz J."/>
            <person name="Rokhsar D."/>
            <person name="Bevan M.W."/>
        </authorList>
    </citation>
    <scope>NUCLEOTIDE SEQUENCE</scope>
    <source>
        <strain evidence="3">Bd21</strain>
    </source>
</reference>
<feature type="region of interest" description="Disordered" evidence="1">
    <location>
        <begin position="150"/>
        <end position="179"/>
    </location>
</feature>
<dbReference type="InParanoid" id="A0A0Q3JJ44"/>
<dbReference type="STRING" id="15368.A0A0Q3JJ44"/>
<dbReference type="SMART" id="SM00271">
    <property type="entry name" value="DnaJ"/>
    <property type="match status" value="1"/>
</dbReference>
<reference evidence="4" key="3">
    <citation type="submission" date="2018-08" db="UniProtKB">
        <authorList>
            <consortium name="EnsemblPlants"/>
        </authorList>
    </citation>
    <scope>IDENTIFICATION</scope>
    <source>
        <strain evidence="4">cv. Bd21</strain>
    </source>
</reference>
<dbReference type="PANTHER" id="PTHR44137">
    <property type="entry name" value="BNAC03G44070D PROTEIN"/>
    <property type="match status" value="1"/>
</dbReference>
<dbReference type="Pfam" id="PF00226">
    <property type="entry name" value="DnaJ"/>
    <property type="match status" value="1"/>
</dbReference>
<keyword evidence="5" id="KW-1185">Reference proteome</keyword>
<organism evidence="3">
    <name type="scientific">Brachypodium distachyon</name>
    <name type="common">Purple false brome</name>
    <name type="synonym">Trachynia distachya</name>
    <dbReference type="NCBI Taxonomy" id="15368"/>
    <lineage>
        <taxon>Eukaryota</taxon>
        <taxon>Viridiplantae</taxon>
        <taxon>Streptophyta</taxon>
        <taxon>Embryophyta</taxon>
        <taxon>Tracheophyta</taxon>
        <taxon>Spermatophyta</taxon>
        <taxon>Magnoliopsida</taxon>
        <taxon>Liliopsida</taxon>
        <taxon>Poales</taxon>
        <taxon>Poaceae</taxon>
        <taxon>BOP clade</taxon>
        <taxon>Pooideae</taxon>
        <taxon>Stipodae</taxon>
        <taxon>Brachypodieae</taxon>
        <taxon>Brachypodium</taxon>
    </lineage>
</organism>
<dbReference type="Proteomes" id="UP000008810">
    <property type="component" value="Chromosome 1"/>
</dbReference>
<evidence type="ECO:0000313" key="3">
    <source>
        <dbReference type="EMBL" id="KQK12252.1"/>
    </source>
</evidence>
<dbReference type="GO" id="GO:0005783">
    <property type="term" value="C:endoplasmic reticulum"/>
    <property type="evidence" value="ECO:0007669"/>
    <property type="project" value="UniProtKB-ARBA"/>
</dbReference>
<proteinExistence type="predicted"/>
<dbReference type="CDD" id="cd06257">
    <property type="entry name" value="DnaJ"/>
    <property type="match status" value="1"/>
</dbReference>